<proteinExistence type="predicted"/>
<dbReference type="Pfam" id="PF15515">
    <property type="entry name" value="MvaI_BcnI"/>
    <property type="match status" value="1"/>
</dbReference>
<evidence type="ECO:0000313" key="3">
    <source>
        <dbReference type="Proteomes" id="UP000042527"/>
    </source>
</evidence>
<dbReference type="AlphaFoldDB" id="A0A0B7H0P5"/>
<dbReference type="InterPro" id="IPR029127">
    <property type="entry name" value="MvaI_BcnI"/>
</dbReference>
<gene>
    <name evidence="2" type="ORF">TPHV1_380006</name>
</gene>
<dbReference type="Proteomes" id="UP000042527">
    <property type="component" value="Unassembled WGS sequence"/>
</dbReference>
<name>A0A0B7H0P5_TREPH</name>
<dbReference type="Gene3D" id="3.30.70.3570">
    <property type="entry name" value="MvaI/BcnI restriction endonuclease, recognition domain"/>
    <property type="match status" value="1"/>
</dbReference>
<dbReference type="EMBL" id="CDNC01000032">
    <property type="protein sequence ID" value="CEM62486.1"/>
    <property type="molecule type" value="Genomic_DNA"/>
</dbReference>
<accession>A0A0B7H0P5</accession>
<organism evidence="2 3">
    <name type="scientific">Treponema phagedenis</name>
    <dbReference type="NCBI Taxonomy" id="162"/>
    <lineage>
        <taxon>Bacteria</taxon>
        <taxon>Pseudomonadati</taxon>
        <taxon>Spirochaetota</taxon>
        <taxon>Spirochaetia</taxon>
        <taxon>Spirochaetales</taxon>
        <taxon>Treponemataceae</taxon>
        <taxon>Treponema</taxon>
    </lineage>
</organism>
<reference evidence="3" key="1">
    <citation type="submission" date="2015-01" db="EMBL/GenBank/DDBJ databases">
        <authorList>
            <person name="Manzoor Shahid"/>
            <person name="Zubair Saima"/>
        </authorList>
    </citation>
    <scope>NUCLEOTIDE SEQUENCE [LARGE SCALE GENOMIC DNA]</scope>
    <source>
        <strain evidence="3">V1</strain>
    </source>
</reference>
<evidence type="ECO:0000259" key="1">
    <source>
        <dbReference type="Pfam" id="PF15515"/>
    </source>
</evidence>
<sequence>MKLRTKLNNLLYVTAETKRVDGAEYFRYNEIEAYIDPTLNTFLNLVELGDIYVDFDARTGHNHGTKFRIKSASKIKLYQQHIKV</sequence>
<protein>
    <recommendedName>
        <fullName evidence="1">MvaI/BcnI restriction endonuclease domain-containing protein</fullName>
    </recommendedName>
</protein>
<evidence type="ECO:0000313" key="2">
    <source>
        <dbReference type="EMBL" id="CEM62486.1"/>
    </source>
</evidence>
<dbReference type="InterPro" id="IPR043005">
    <property type="entry name" value="MvaI_BcnI_rec"/>
</dbReference>
<feature type="domain" description="MvaI/BcnI restriction endonuclease" evidence="1">
    <location>
        <begin position="2"/>
        <end position="78"/>
    </location>
</feature>
<keyword evidence="3" id="KW-1185">Reference proteome</keyword>